<dbReference type="AlphaFoldDB" id="B9RKZ6"/>
<keyword evidence="3" id="KW-1185">Reference proteome</keyword>
<dbReference type="Proteomes" id="UP000008311">
    <property type="component" value="Unassembled WGS sequence"/>
</dbReference>
<reference evidence="3" key="1">
    <citation type="journal article" date="2010" name="Nat. Biotechnol.">
        <title>Draft genome sequence of the oilseed species Ricinus communis.</title>
        <authorList>
            <person name="Chan A.P."/>
            <person name="Crabtree J."/>
            <person name="Zhao Q."/>
            <person name="Lorenzi H."/>
            <person name="Orvis J."/>
            <person name="Puiu D."/>
            <person name="Melake-Berhan A."/>
            <person name="Jones K.M."/>
            <person name="Redman J."/>
            <person name="Chen G."/>
            <person name="Cahoon E.B."/>
            <person name="Gedil M."/>
            <person name="Stanke M."/>
            <person name="Haas B.J."/>
            <person name="Wortman J.R."/>
            <person name="Fraser-Liggett C.M."/>
            <person name="Ravel J."/>
            <person name="Rabinowicz P.D."/>
        </authorList>
    </citation>
    <scope>NUCLEOTIDE SEQUENCE [LARGE SCALE GENOMIC DNA]</scope>
    <source>
        <strain evidence="3">cv. Hale</strain>
    </source>
</reference>
<proteinExistence type="predicted"/>
<name>B9RKZ6_RICCO</name>
<feature type="region of interest" description="Disordered" evidence="1">
    <location>
        <begin position="70"/>
        <end position="94"/>
    </location>
</feature>
<dbReference type="InParanoid" id="B9RKZ6"/>
<sequence length="94" mass="10542">MSKKNPLIMFLLQPPKEFLTIGPLLLHPQDPVSRPLCNTTLSFSIGFVMVSLTFITAKILATSTEEFYNDNTDDEARDNIDAAYDDDDDAPFND</sequence>
<organism evidence="2 3">
    <name type="scientific">Ricinus communis</name>
    <name type="common">Castor bean</name>
    <dbReference type="NCBI Taxonomy" id="3988"/>
    <lineage>
        <taxon>Eukaryota</taxon>
        <taxon>Viridiplantae</taxon>
        <taxon>Streptophyta</taxon>
        <taxon>Embryophyta</taxon>
        <taxon>Tracheophyta</taxon>
        <taxon>Spermatophyta</taxon>
        <taxon>Magnoliopsida</taxon>
        <taxon>eudicotyledons</taxon>
        <taxon>Gunneridae</taxon>
        <taxon>Pentapetalae</taxon>
        <taxon>rosids</taxon>
        <taxon>fabids</taxon>
        <taxon>Malpighiales</taxon>
        <taxon>Euphorbiaceae</taxon>
        <taxon>Acalyphoideae</taxon>
        <taxon>Acalypheae</taxon>
        <taxon>Ricinus</taxon>
    </lineage>
</organism>
<accession>B9RKZ6</accession>
<evidence type="ECO:0000313" key="3">
    <source>
        <dbReference type="Proteomes" id="UP000008311"/>
    </source>
</evidence>
<evidence type="ECO:0000313" key="2">
    <source>
        <dbReference type="EMBL" id="EEF48011.1"/>
    </source>
</evidence>
<protein>
    <submittedName>
        <fullName evidence="2">Uncharacterized protein</fullName>
    </submittedName>
</protein>
<gene>
    <name evidence="2" type="ORF">RCOM_1566350</name>
</gene>
<feature type="compositionally biased region" description="Acidic residues" evidence="1">
    <location>
        <begin position="83"/>
        <end position="94"/>
    </location>
</feature>
<evidence type="ECO:0000256" key="1">
    <source>
        <dbReference type="SAM" id="MobiDB-lite"/>
    </source>
</evidence>
<dbReference type="EMBL" id="EQ973785">
    <property type="protein sequence ID" value="EEF48011.1"/>
    <property type="molecule type" value="Genomic_DNA"/>
</dbReference>